<gene>
    <name evidence="1" type="ORF">GCM10023342_10610</name>
</gene>
<name>A0ABP9R9F6_9GAMM</name>
<organism evidence="1 2">
    <name type="scientific">Modicisalibacter zincidurans</name>
    <dbReference type="NCBI Taxonomy" id="1178777"/>
    <lineage>
        <taxon>Bacteria</taxon>
        <taxon>Pseudomonadati</taxon>
        <taxon>Pseudomonadota</taxon>
        <taxon>Gammaproteobacteria</taxon>
        <taxon>Oceanospirillales</taxon>
        <taxon>Halomonadaceae</taxon>
        <taxon>Modicisalibacter</taxon>
    </lineage>
</organism>
<keyword evidence="2" id="KW-1185">Reference proteome</keyword>
<accession>A0ABP9R9F6</accession>
<comment type="caution">
    <text evidence="1">The sequence shown here is derived from an EMBL/GenBank/DDBJ whole genome shotgun (WGS) entry which is preliminary data.</text>
</comment>
<evidence type="ECO:0000313" key="2">
    <source>
        <dbReference type="Proteomes" id="UP001500074"/>
    </source>
</evidence>
<sequence>MPKWKIKIRDVVRRDGFKYFETGNAGDILNRNIIESKYNASPVNISQEGRRLLMIGSVSHRVKDGDVICGVGTQGKADDIEKKSDVKIFGLRGPITYDEFKEKGYDVSNVSFLMDPGLLVRFMYSDESIQPEKGKVIFIPHYKERRYYRALRRFMWIWPDPAGSPPGCQSDRSW</sequence>
<evidence type="ECO:0000313" key="1">
    <source>
        <dbReference type="EMBL" id="GAA5172955.1"/>
    </source>
</evidence>
<protein>
    <submittedName>
        <fullName evidence="1">Uncharacterized protein</fullName>
    </submittedName>
</protein>
<proteinExistence type="predicted"/>
<dbReference type="Proteomes" id="UP001500074">
    <property type="component" value="Unassembled WGS sequence"/>
</dbReference>
<reference evidence="2" key="1">
    <citation type="journal article" date="2019" name="Int. J. Syst. Evol. Microbiol.">
        <title>The Global Catalogue of Microorganisms (GCM) 10K type strain sequencing project: providing services to taxonomists for standard genome sequencing and annotation.</title>
        <authorList>
            <consortium name="The Broad Institute Genomics Platform"/>
            <consortium name="The Broad Institute Genome Sequencing Center for Infectious Disease"/>
            <person name="Wu L."/>
            <person name="Ma J."/>
        </authorList>
    </citation>
    <scope>NUCLEOTIDE SEQUENCE [LARGE SCALE GENOMIC DNA]</scope>
    <source>
        <strain evidence="2">JCM 18472</strain>
    </source>
</reference>
<dbReference type="EMBL" id="BAABKI010000012">
    <property type="protein sequence ID" value="GAA5172955.1"/>
    <property type="molecule type" value="Genomic_DNA"/>
</dbReference>